<keyword evidence="4" id="KW-1133">Transmembrane helix</keyword>
<dbReference type="InterPro" id="IPR002509">
    <property type="entry name" value="NODB_dom"/>
</dbReference>
<dbReference type="GO" id="GO:0005975">
    <property type="term" value="P:carbohydrate metabolic process"/>
    <property type="evidence" value="ECO:0007669"/>
    <property type="project" value="InterPro"/>
</dbReference>
<dbReference type="Pfam" id="PF01522">
    <property type="entry name" value="Polysacc_deac_1"/>
    <property type="match status" value="1"/>
</dbReference>
<dbReference type="HOGENOM" id="CLU_041524_0_0_11"/>
<comment type="subcellular location">
    <subcellularLocation>
        <location evidence="1">Secreted</location>
    </subcellularLocation>
</comment>
<proteinExistence type="predicted"/>
<evidence type="ECO:0000259" key="5">
    <source>
        <dbReference type="PROSITE" id="PS51677"/>
    </source>
</evidence>
<gene>
    <name evidence="6" type="ordered locus">Corgl_0635</name>
</gene>
<dbReference type="Proteomes" id="UP000006851">
    <property type="component" value="Chromosome"/>
</dbReference>
<feature type="compositionally biased region" description="Low complexity" evidence="3">
    <location>
        <begin position="168"/>
        <end position="191"/>
    </location>
</feature>
<dbReference type="STRING" id="700015.Corgl_0635"/>
<protein>
    <submittedName>
        <fullName evidence="6">Polysaccharide deacetylase</fullName>
    </submittedName>
</protein>
<dbReference type="InterPro" id="IPR013783">
    <property type="entry name" value="Ig-like_fold"/>
</dbReference>
<dbReference type="KEGG" id="cgo:Corgl_0635"/>
<dbReference type="EMBL" id="CP002628">
    <property type="protein sequence ID" value="AEB06749.1"/>
    <property type="molecule type" value="Genomic_DNA"/>
</dbReference>
<accession>F2NBL3</accession>
<dbReference type="InterPro" id="IPR051398">
    <property type="entry name" value="Polysacch_Deacetylase"/>
</dbReference>
<dbReference type="GO" id="GO:0016810">
    <property type="term" value="F:hydrolase activity, acting on carbon-nitrogen (but not peptide) bonds"/>
    <property type="evidence" value="ECO:0007669"/>
    <property type="project" value="InterPro"/>
</dbReference>
<evidence type="ECO:0000313" key="6">
    <source>
        <dbReference type="EMBL" id="AEB06749.1"/>
    </source>
</evidence>
<dbReference type="Gene3D" id="3.20.20.370">
    <property type="entry name" value="Glycoside hydrolase/deacetylase"/>
    <property type="match status" value="1"/>
</dbReference>
<evidence type="ECO:0000256" key="4">
    <source>
        <dbReference type="SAM" id="Phobius"/>
    </source>
</evidence>
<evidence type="ECO:0000256" key="1">
    <source>
        <dbReference type="ARBA" id="ARBA00004613"/>
    </source>
</evidence>
<evidence type="ECO:0000313" key="7">
    <source>
        <dbReference type="Proteomes" id="UP000006851"/>
    </source>
</evidence>
<dbReference type="AlphaFoldDB" id="F2NBL3"/>
<dbReference type="PANTHER" id="PTHR34216:SF3">
    <property type="entry name" value="POLY-BETA-1,6-N-ACETYL-D-GLUCOSAMINE N-DEACETYLASE"/>
    <property type="match status" value="1"/>
</dbReference>
<dbReference type="GO" id="GO:0005576">
    <property type="term" value="C:extracellular region"/>
    <property type="evidence" value="ECO:0007669"/>
    <property type="project" value="UniProtKB-SubCell"/>
</dbReference>
<feature type="region of interest" description="Disordered" evidence="3">
    <location>
        <begin position="166"/>
        <end position="196"/>
    </location>
</feature>
<keyword evidence="4" id="KW-0472">Membrane</keyword>
<feature type="compositionally biased region" description="Basic residues" evidence="3">
    <location>
        <begin position="1"/>
        <end position="17"/>
    </location>
</feature>
<feature type="compositionally biased region" description="Basic and acidic residues" evidence="3">
    <location>
        <begin position="37"/>
        <end position="55"/>
    </location>
</feature>
<dbReference type="Gene3D" id="2.60.40.10">
    <property type="entry name" value="Immunoglobulins"/>
    <property type="match status" value="1"/>
</dbReference>
<evidence type="ECO:0000256" key="2">
    <source>
        <dbReference type="ARBA" id="ARBA00022729"/>
    </source>
</evidence>
<evidence type="ECO:0000256" key="3">
    <source>
        <dbReference type="SAM" id="MobiDB-lite"/>
    </source>
</evidence>
<feature type="compositionally biased region" description="Basic and acidic residues" evidence="3">
    <location>
        <begin position="18"/>
        <end position="30"/>
    </location>
</feature>
<dbReference type="InterPro" id="IPR011330">
    <property type="entry name" value="Glyco_hydro/deAcase_b/a-brl"/>
</dbReference>
<dbReference type="eggNOG" id="COG0726">
    <property type="taxonomic scope" value="Bacteria"/>
</dbReference>
<dbReference type="InterPro" id="IPR032179">
    <property type="entry name" value="Cry22Aa_Ig-like"/>
</dbReference>
<organism evidence="6 7">
    <name type="scientific">Coriobacterium glomerans (strain ATCC 49209 / DSM 20642 / JCM 10262 / PW2)</name>
    <dbReference type="NCBI Taxonomy" id="700015"/>
    <lineage>
        <taxon>Bacteria</taxon>
        <taxon>Bacillati</taxon>
        <taxon>Actinomycetota</taxon>
        <taxon>Coriobacteriia</taxon>
        <taxon>Coriobacteriales</taxon>
        <taxon>Coriobacteriaceae</taxon>
        <taxon>Coriobacterium</taxon>
    </lineage>
</organism>
<reference evidence="7" key="1">
    <citation type="journal article" date="2013" name="Stand. Genomic Sci.">
        <title>Complete genome sequence of Coriobacterium glomerans type strain (PW2(T)) from the midgut of Pyrrhocoris apterus L. (red soldier bug).</title>
        <authorList>
            <person name="Stackebrandt E."/>
            <person name="Zeytun A."/>
            <person name="Lapidus A."/>
            <person name="Nolan M."/>
            <person name="Lucas S."/>
            <person name="Hammon N."/>
            <person name="Deshpande S."/>
            <person name="Cheng J.F."/>
            <person name="Tapia R."/>
            <person name="Goodwin L.A."/>
            <person name="Pitluck S."/>
            <person name="Liolios K."/>
            <person name="Pagani I."/>
            <person name="Ivanova N."/>
            <person name="Mavromatis K."/>
            <person name="Mikhailova N."/>
            <person name="Huntemann M."/>
            <person name="Pati A."/>
            <person name="Chen A."/>
            <person name="Palaniappan K."/>
            <person name="Chang Y.J."/>
            <person name="Land M."/>
            <person name="Hauser L."/>
            <person name="Rohde M."/>
            <person name="Pukall R."/>
            <person name="Goker M."/>
            <person name="Detter J.C."/>
            <person name="Woyke T."/>
            <person name="Bristow J."/>
            <person name="Eisen J.A."/>
            <person name="Markowitz V."/>
            <person name="Hugenholtz P."/>
            <person name="Kyrpides N.C."/>
            <person name="Klenk H.P."/>
        </authorList>
    </citation>
    <scope>NUCLEOTIDE SEQUENCE</scope>
    <source>
        <strain evidence="7">ATCC 49209 / DSM 20642 / JCM 10262 / PW2</strain>
    </source>
</reference>
<sequence>MSAKRQKSDKKPGKKSSKNSDKNAKKDAKKDSKRKAEKTTSKKAEKKTAKKPDVKAKKRKERKPEERRTPEPRPEVRTPRHTTAKRIESYHAQCKRSVPMKPRSIPPAVKPAQRSTYFDLEPQKGPRVRQRVGFRSAVIAIVAVIAFAAVAYGIFNVFRTVSNNGGETSAQTSGSQAAAAPSSPDAPDTSAKGSGDIVIGVNGDEDTYVLKDEKYLEAGAHASEPEDGILNDKIKCDGSVDTSVVGEYRITYRVKDSQEHEARATRNVHVVDSMDTMKEGVPILMYHYIYSQDDPPQDSQAENEESNYLPDTKLEEQLKYLHDNDYYYPSYPEVKAFIEGTHSLPKKSVVMTFDDGEKGFLDIGIPLLEKYKVPATSFIIASDSDAEQKVVDHSSPYVSFQSHSYDMHKAGGNVGHNGIISALEKDQIVEDLKHAQEILGTTEAFAYPFGDVTDAGRDAVREAGILCGFTTKNDWAYKNDDTTALPRVRISDKTSIDSFKYVVNES</sequence>
<keyword evidence="2" id="KW-0732">Signal</keyword>
<dbReference type="PROSITE" id="PS51677">
    <property type="entry name" value="NODB"/>
    <property type="match status" value="1"/>
</dbReference>
<keyword evidence="4" id="KW-0812">Transmembrane</keyword>
<feature type="domain" description="NodB homology" evidence="5">
    <location>
        <begin position="347"/>
        <end position="506"/>
    </location>
</feature>
<keyword evidence="7" id="KW-1185">Reference proteome</keyword>
<feature type="compositionally biased region" description="Basic and acidic residues" evidence="3">
    <location>
        <begin position="62"/>
        <end position="78"/>
    </location>
</feature>
<dbReference type="Pfam" id="PF16403">
    <property type="entry name" value="Bact_surface_Ig-like"/>
    <property type="match status" value="1"/>
</dbReference>
<dbReference type="PANTHER" id="PTHR34216">
    <property type="match status" value="1"/>
</dbReference>
<feature type="region of interest" description="Disordered" evidence="3">
    <location>
        <begin position="1"/>
        <end position="88"/>
    </location>
</feature>
<feature type="transmembrane region" description="Helical" evidence="4">
    <location>
        <begin position="132"/>
        <end position="155"/>
    </location>
</feature>
<dbReference type="SUPFAM" id="SSF88713">
    <property type="entry name" value="Glycoside hydrolase/deacetylase"/>
    <property type="match status" value="1"/>
</dbReference>
<name>F2NBL3_CORGP</name>
<dbReference type="RefSeq" id="WP_013708492.1">
    <property type="nucleotide sequence ID" value="NC_015389.1"/>
</dbReference>